<feature type="domain" description="ABC transporter" evidence="8">
    <location>
        <begin position="9"/>
        <end position="259"/>
    </location>
</feature>
<dbReference type="Gene3D" id="3.40.50.300">
    <property type="entry name" value="P-loop containing nucleotide triphosphate hydrolases"/>
    <property type="match status" value="1"/>
</dbReference>
<reference evidence="10" key="1">
    <citation type="journal article" date="2019" name="Int. J. Syst. Evol. Microbiol.">
        <title>The Global Catalogue of Microorganisms (GCM) 10K type strain sequencing project: providing services to taxonomists for standard genome sequencing and annotation.</title>
        <authorList>
            <consortium name="The Broad Institute Genomics Platform"/>
            <consortium name="The Broad Institute Genome Sequencing Center for Infectious Disease"/>
            <person name="Wu L."/>
            <person name="Ma J."/>
        </authorList>
    </citation>
    <scope>NUCLEOTIDE SEQUENCE [LARGE SCALE GENOMIC DNA]</scope>
    <source>
        <strain evidence="10">JCM 18956</strain>
    </source>
</reference>
<dbReference type="InterPro" id="IPR003439">
    <property type="entry name" value="ABC_transporter-like_ATP-bd"/>
</dbReference>
<dbReference type="PANTHER" id="PTHR43297">
    <property type="entry name" value="OLIGOPEPTIDE TRANSPORT ATP-BINDING PROTEIN APPD"/>
    <property type="match status" value="1"/>
</dbReference>
<evidence type="ECO:0000259" key="8">
    <source>
        <dbReference type="PROSITE" id="PS50893"/>
    </source>
</evidence>
<protein>
    <recommendedName>
        <fullName evidence="8">ABC transporter domain-containing protein</fullName>
    </recommendedName>
</protein>
<evidence type="ECO:0000256" key="3">
    <source>
        <dbReference type="ARBA" id="ARBA00022448"/>
    </source>
</evidence>
<dbReference type="SUPFAM" id="SSF52540">
    <property type="entry name" value="P-loop containing nucleoside triphosphate hydrolases"/>
    <property type="match status" value="1"/>
</dbReference>
<comment type="subcellular location">
    <subcellularLocation>
        <location evidence="1">Cell membrane</location>
        <topology evidence="1">Peripheral membrane protein</topology>
    </subcellularLocation>
</comment>
<evidence type="ECO:0000313" key="10">
    <source>
        <dbReference type="Proteomes" id="UP001501295"/>
    </source>
</evidence>
<proteinExistence type="inferred from homology"/>
<dbReference type="InterPro" id="IPR050388">
    <property type="entry name" value="ABC_Ni/Peptide_Import"/>
</dbReference>
<dbReference type="RefSeq" id="WP_345375731.1">
    <property type="nucleotide sequence ID" value="NZ_BAABLM010000003.1"/>
</dbReference>
<dbReference type="EMBL" id="BAABLM010000003">
    <property type="protein sequence ID" value="GAA4675650.1"/>
    <property type="molecule type" value="Genomic_DNA"/>
</dbReference>
<organism evidence="9 10">
    <name type="scientific">Frondihabitans cladoniiphilus</name>
    <dbReference type="NCBI Taxonomy" id="715785"/>
    <lineage>
        <taxon>Bacteria</taxon>
        <taxon>Bacillati</taxon>
        <taxon>Actinomycetota</taxon>
        <taxon>Actinomycetes</taxon>
        <taxon>Micrococcales</taxon>
        <taxon>Microbacteriaceae</taxon>
        <taxon>Frondihabitans</taxon>
    </lineage>
</organism>
<evidence type="ECO:0000256" key="2">
    <source>
        <dbReference type="ARBA" id="ARBA00005417"/>
    </source>
</evidence>
<dbReference type="Proteomes" id="UP001501295">
    <property type="component" value="Unassembled WGS sequence"/>
</dbReference>
<keyword evidence="7" id="KW-0472">Membrane</keyword>
<dbReference type="CDD" id="cd03257">
    <property type="entry name" value="ABC_NikE_OppD_transporters"/>
    <property type="match status" value="1"/>
</dbReference>
<dbReference type="SMART" id="SM00382">
    <property type="entry name" value="AAA"/>
    <property type="match status" value="1"/>
</dbReference>
<name>A0ABP8VYE0_9MICO</name>
<dbReference type="InterPro" id="IPR017871">
    <property type="entry name" value="ABC_transporter-like_CS"/>
</dbReference>
<evidence type="ECO:0000256" key="1">
    <source>
        <dbReference type="ARBA" id="ARBA00004202"/>
    </source>
</evidence>
<dbReference type="InterPro" id="IPR027417">
    <property type="entry name" value="P-loop_NTPase"/>
</dbReference>
<gene>
    <name evidence="9" type="ORF">GCM10025780_20260</name>
</gene>
<comment type="similarity">
    <text evidence="2">Belongs to the ABC transporter superfamily.</text>
</comment>
<evidence type="ECO:0000256" key="4">
    <source>
        <dbReference type="ARBA" id="ARBA00022475"/>
    </source>
</evidence>
<keyword evidence="3" id="KW-0813">Transport</keyword>
<evidence type="ECO:0000256" key="7">
    <source>
        <dbReference type="ARBA" id="ARBA00023136"/>
    </source>
</evidence>
<comment type="caution">
    <text evidence="9">The sequence shown here is derived from an EMBL/GenBank/DDBJ whole genome shotgun (WGS) entry which is preliminary data.</text>
</comment>
<dbReference type="PANTHER" id="PTHR43297:SF2">
    <property type="entry name" value="DIPEPTIDE TRANSPORT ATP-BINDING PROTEIN DPPD"/>
    <property type="match status" value="1"/>
</dbReference>
<keyword evidence="4" id="KW-1003">Cell membrane</keyword>
<evidence type="ECO:0000256" key="5">
    <source>
        <dbReference type="ARBA" id="ARBA00022741"/>
    </source>
</evidence>
<dbReference type="PROSITE" id="PS00211">
    <property type="entry name" value="ABC_TRANSPORTER_1"/>
    <property type="match status" value="1"/>
</dbReference>
<keyword evidence="10" id="KW-1185">Reference proteome</keyword>
<dbReference type="Pfam" id="PF00005">
    <property type="entry name" value="ABC_tran"/>
    <property type="match status" value="1"/>
</dbReference>
<keyword evidence="5" id="KW-0547">Nucleotide-binding</keyword>
<keyword evidence="6" id="KW-0067">ATP-binding</keyword>
<evidence type="ECO:0000313" key="9">
    <source>
        <dbReference type="EMBL" id="GAA4675650.1"/>
    </source>
</evidence>
<dbReference type="PROSITE" id="PS50893">
    <property type="entry name" value="ABC_TRANSPORTER_2"/>
    <property type="match status" value="1"/>
</dbReference>
<sequence length="289" mass="31345">MRTIGTELLRVDGLTVAYGDGESRSIAVASASFALSEGERIAIVGESGSGKTTLALAIAGLLVTPSARIHSEGLHFDGRELVRGRTKTLPMRTPGMSMVFQDAMTSLDPVETIGTQFGAVLRGVGKLKRRETRERAAEWLRAVGLHDVERILGLRPYELSGGMRQRVMVALAICSRPRLLIADEPTSALDASVSRDVMDLLADMTERENASLLVVSHDIELCRMYADRIIVMYHGEIVDICRASSIEEDATSEYTQALLACVPTLESSSLPLLPTLDDDFALVRQEASA</sequence>
<accession>A0ABP8VYE0</accession>
<dbReference type="InterPro" id="IPR003593">
    <property type="entry name" value="AAA+_ATPase"/>
</dbReference>
<evidence type="ECO:0000256" key="6">
    <source>
        <dbReference type="ARBA" id="ARBA00022840"/>
    </source>
</evidence>